<dbReference type="Proteomes" id="UP000265703">
    <property type="component" value="Unassembled WGS sequence"/>
</dbReference>
<accession>A0A397SUE6</accession>
<evidence type="ECO:0000313" key="2">
    <source>
        <dbReference type="Proteomes" id="UP000265703"/>
    </source>
</evidence>
<comment type="caution">
    <text evidence="1">The sequence shown here is derived from an EMBL/GenBank/DDBJ whole genome shotgun (WGS) entry which is preliminary data.</text>
</comment>
<reference evidence="1 2" key="1">
    <citation type="submission" date="2018-06" db="EMBL/GenBank/DDBJ databases">
        <title>Comparative genomics reveals the genomic features of Rhizophagus irregularis, R. cerebriforme, R. diaphanum and Gigaspora rosea, and their symbiotic lifestyle signature.</title>
        <authorList>
            <person name="Morin E."/>
            <person name="San Clemente H."/>
            <person name="Chen E.C.H."/>
            <person name="De La Providencia I."/>
            <person name="Hainaut M."/>
            <person name="Kuo A."/>
            <person name="Kohler A."/>
            <person name="Murat C."/>
            <person name="Tang N."/>
            <person name="Roy S."/>
            <person name="Loubradou J."/>
            <person name="Henrissat B."/>
            <person name="Grigoriev I.V."/>
            <person name="Corradi N."/>
            <person name="Roux C."/>
            <person name="Martin F.M."/>
        </authorList>
    </citation>
    <scope>NUCLEOTIDE SEQUENCE [LARGE SCALE GENOMIC DNA]</scope>
    <source>
        <strain evidence="1 2">DAOM 227022</strain>
    </source>
</reference>
<name>A0A397SUE6_9GLOM</name>
<evidence type="ECO:0000313" key="1">
    <source>
        <dbReference type="EMBL" id="RIA88539.1"/>
    </source>
</evidence>
<protein>
    <submittedName>
        <fullName evidence="1">Uncharacterized protein</fullName>
    </submittedName>
</protein>
<dbReference type="EMBL" id="QKYT01000258">
    <property type="protein sequence ID" value="RIA88539.1"/>
    <property type="molecule type" value="Genomic_DNA"/>
</dbReference>
<keyword evidence="2" id="KW-1185">Reference proteome</keyword>
<proteinExistence type="predicted"/>
<organism evidence="1 2">
    <name type="scientific">Glomus cerebriforme</name>
    <dbReference type="NCBI Taxonomy" id="658196"/>
    <lineage>
        <taxon>Eukaryota</taxon>
        <taxon>Fungi</taxon>
        <taxon>Fungi incertae sedis</taxon>
        <taxon>Mucoromycota</taxon>
        <taxon>Glomeromycotina</taxon>
        <taxon>Glomeromycetes</taxon>
        <taxon>Glomerales</taxon>
        <taxon>Glomeraceae</taxon>
        <taxon>Glomus</taxon>
    </lineage>
</organism>
<sequence>MYPLPLSLLLLEKFASTIFCWVIKSPELELEITVFHIYRFLFVMNSPASETLSYIR</sequence>
<dbReference type="AlphaFoldDB" id="A0A397SUE6"/>
<gene>
    <name evidence="1" type="ORF">C1645_774667</name>
</gene>